<evidence type="ECO:0000313" key="3">
    <source>
        <dbReference type="Proteomes" id="UP000522262"/>
    </source>
</evidence>
<organism evidence="2 3">
    <name type="scientific">Fusarium mexicanum</name>
    <dbReference type="NCBI Taxonomy" id="751941"/>
    <lineage>
        <taxon>Eukaryota</taxon>
        <taxon>Fungi</taxon>
        <taxon>Dikarya</taxon>
        <taxon>Ascomycota</taxon>
        <taxon>Pezizomycotina</taxon>
        <taxon>Sordariomycetes</taxon>
        <taxon>Hypocreomycetidae</taxon>
        <taxon>Hypocreales</taxon>
        <taxon>Nectriaceae</taxon>
        <taxon>Fusarium</taxon>
        <taxon>Fusarium fujikuroi species complex</taxon>
    </lineage>
</organism>
<protein>
    <submittedName>
        <fullName evidence="2">Uncharacterized protein</fullName>
    </submittedName>
</protein>
<gene>
    <name evidence="2" type="ORF">FMEXI_11072</name>
</gene>
<sequence>MLGYRANTDTVPNLTTTLILINQPETIRTSDLLQSSPTITMSPVPGNIDQLRARHAQEVDFYHPSSDEYGTADHTPELCWWSNPADTTERIAVFAIVTGVLVVIIFIMYLKMRKLKMAAMVV</sequence>
<keyword evidence="1" id="KW-0812">Transmembrane</keyword>
<dbReference type="Proteomes" id="UP000522262">
    <property type="component" value="Unassembled WGS sequence"/>
</dbReference>
<proteinExistence type="predicted"/>
<comment type="caution">
    <text evidence="2">The sequence shown here is derived from an EMBL/GenBank/DDBJ whole genome shotgun (WGS) entry which is preliminary data.</text>
</comment>
<feature type="transmembrane region" description="Helical" evidence="1">
    <location>
        <begin position="91"/>
        <end position="110"/>
    </location>
</feature>
<keyword evidence="1" id="KW-1133">Transmembrane helix</keyword>
<dbReference type="EMBL" id="JAAOAM010000290">
    <property type="protein sequence ID" value="KAF5534865.1"/>
    <property type="molecule type" value="Genomic_DNA"/>
</dbReference>
<reference evidence="2 3" key="1">
    <citation type="submission" date="2020-05" db="EMBL/GenBank/DDBJ databases">
        <title>Identification and distribution of gene clusters putatively required for synthesis of sphingolipid metabolism inhibitors in phylogenetically diverse species of the filamentous fungus Fusarium.</title>
        <authorList>
            <person name="Kim H.-S."/>
            <person name="Busman M."/>
            <person name="Brown D.W."/>
            <person name="Divon H."/>
            <person name="Uhlig S."/>
            <person name="Proctor R.H."/>
        </authorList>
    </citation>
    <scope>NUCLEOTIDE SEQUENCE [LARGE SCALE GENOMIC DNA]</scope>
    <source>
        <strain evidence="2 3">NRRL 53147</strain>
    </source>
</reference>
<dbReference type="AlphaFoldDB" id="A0A8H5MP30"/>
<keyword evidence="1" id="KW-0472">Membrane</keyword>
<keyword evidence="3" id="KW-1185">Reference proteome</keyword>
<evidence type="ECO:0000313" key="2">
    <source>
        <dbReference type="EMBL" id="KAF5534865.1"/>
    </source>
</evidence>
<name>A0A8H5MP30_9HYPO</name>
<accession>A0A8H5MP30</accession>
<evidence type="ECO:0000256" key="1">
    <source>
        <dbReference type="SAM" id="Phobius"/>
    </source>
</evidence>